<dbReference type="OrthoDB" id="9811373at2"/>
<keyword evidence="7" id="KW-1185">Reference proteome</keyword>
<dbReference type="GO" id="GO:0016020">
    <property type="term" value="C:membrane"/>
    <property type="evidence" value="ECO:0007669"/>
    <property type="project" value="UniProtKB-SubCell"/>
</dbReference>
<evidence type="ECO:0000256" key="1">
    <source>
        <dbReference type="ARBA" id="ARBA00004141"/>
    </source>
</evidence>
<dbReference type="RefSeq" id="WP_095520044.1">
    <property type="nucleotide sequence ID" value="NZ_NPKH01000024.1"/>
</dbReference>
<keyword evidence="3 5" id="KW-1133">Transmembrane helix</keyword>
<dbReference type="Proteomes" id="UP000215931">
    <property type="component" value="Unassembled WGS sequence"/>
</dbReference>
<dbReference type="AlphaFoldDB" id="A0A271KD82"/>
<evidence type="ECO:0000313" key="6">
    <source>
        <dbReference type="EMBL" id="PAP93728.1"/>
    </source>
</evidence>
<dbReference type="Pfam" id="PF13564">
    <property type="entry name" value="DoxX_2"/>
    <property type="match status" value="1"/>
</dbReference>
<feature type="transmembrane region" description="Helical" evidence="5">
    <location>
        <begin position="79"/>
        <end position="97"/>
    </location>
</feature>
<sequence length="136" mass="14578">MTMSQTASVTPGALWTGRGLSALIVLFMIFDGVIKLPPLDVVTQTMVQLGWPADPNVSRMLGIIGLVSTALYAVPRTSVLGAILLTAYLGGAIATHIRIGSLLFSHTLFGVYLGFILWGGLFLRNPKVRALILLNR</sequence>
<evidence type="ECO:0000256" key="5">
    <source>
        <dbReference type="SAM" id="Phobius"/>
    </source>
</evidence>
<feature type="transmembrane region" description="Helical" evidence="5">
    <location>
        <begin position="103"/>
        <end position="123"/>
    </location>
</feature>
<feature type="transmembrane region" description="Helical" evidence="5">
    <location>
        <begin position="12"/>
        <end position="36"/>
    </location>
</feature>
<evidence type="ECO:0000256" key="2">
    <source>
        <dbReference type="ARBA" id="ARBA00022692"/>
    </source>
</evidence>
<evidence type="ECO:0000256" key="4">
    <source>
        <dbReference type="ARBA" id="ARBA00023136"/>
    </source>
</evidence>
<evidence type="ECO:0000313" key="7">
    <source>
        <dbReference type="Proteomes" id="UP000215931"/>
    </source>
</evidence>
<comment type="caution">
    <text evidence="6">The sequence shown here is derived from an EMBL/GenBank/DDBJ whole genome shotgun (WGS) entry which is preliminary data.</text>
</comment>
<evidence type="ECO:0000256" key="3">
    <source>
        <dbReference type="ARBA" id="ARBA00022989"/>
    </source>
</evidence>
<comment type="subcellular location">
    <subcellularLocation>
        <location evidence="1">Membrane</location>
        <topology evidence="1">Multi-pass membrane protein</topology>
    </subcellularLocation>
</comment>
<keyword evidence="2 5" id="KW-0812">Transmembrane</keyword>
<dbReference type="InterPro" id="IPR032808">
    <property type="entry name" value="DoxX"/>
</dbReference>
<keyword evidence="4 5" id="KW-0472">Membrane</keyword>
<proteinExistence type="predicted"/>
<organism evidence="6 7">
    <name type="scientific">Mesorhizobium wenxiniae</name>
    <dbReference type="NCBI Taxonomy" id="2014805"/>
    <lineage>
        <taxon>Bacteria</taxon>
        <taxon>Pseudomonadati</taxon>
        <taxon>Pseudomonadota</taxon>
        <taxon>Alphaproteobacteria</taxon>
        <taxon>Hyphomicrobiales</taxon>
        <taxon>Phyllobacteriaceae</taxon>
        <taxon>Mesorhizobium</taxon>
    </lineage>
</organism>
<dbReference type="EMBL" id="NPKH01000024">
    <property type="protein sequence ID" value="PAP93728.1"/>
    <property type="molecule type" value="Genomic_DNA"/>
</dbReference>
<protein>
    <recommendedName>
        <fullName evidence="8">DoxX family protein</fullName>
    </recommendedName>
</protein>
<gene>
    <name evidence="6" type="ORF">CIT31_19915</name>
</gene>
<reference evidence="6 7" key="1">
    <citation type="submission" date="2017-08" db="EMBL/GenBank/DDBJ databases">
        <title>Mesorhizobium wenxinae sp. nov., a novel rhizobial species isolated from root nodules of chickpea (Cicer arietinum L.).</title>
        <authorList>
            <person name="Zhang J."/>
        </authorList>
    </citation>
    <scope>NUCLEOTIDE SEQUENCE [LARGE SCALE GENOMIC DNA]</scope>
    <source>
        <strain evidence="7">WYCCWR 10019</strain>
    </source>
</reference>
<name>A0A271KD82_9HYPH</name>
<accession>A0A271KD82</accession>
<evidence type="ECO:0008006" key="8">
    <source>
        <dbReference type="Google" id="ProtNLM"/>
    </source>
</evidence>